<feature type="transmembrane region" description="Helical" evidence="6">
    <location>
        <begin position="51"/>
        <end position="74"/>
    </location>
</feature>
<dbReference type="AlphaFoldDB" id="A0A9Q0XAR0"/>
<reference evidence="8" key="1">
    <citation type="journal article" date="2023" name="DNA Res.">
        <title>Chromosome-level genome assembly of Phrynocephalus forsythii using third-generation DNA sequencing and Hi-C analysis.</title>
        <authorList>
            <person name="Qi Y."/>
            <person name="Zhao W."/>
            <person name="Zhao Y."/>
            <person name="Niu C."/>
            <person name="Cao S."/>
            <person name="Zhang Y."/>
        </authorList>
    </citation>
    <scope>NUCLEOTIDE SEQUENCE</scope>
    <source>
        <tissue evidence="8">Muscle</tissue>
    </source>
</reference>
<dbReference type="CDD" id="cd08368">
    <property type="entry name" value="LIM"/>
    <property type="match status" value="1"/>
</dbReference>
<protein>
    <recommendedName>
        <fullName evidence="7">LIM zinc-binding domain-containing protein</fullName>
    </recommendedName>
</protein>
<dbReference type="EMBL" id="JAPFRF010000020">
    <property type="protein sequence ID" value="KAJ7306436.1"/>
    <property type="molecule type" value="Genomic_DNA"/>
</dbReference>
<feature type="domain" description="LIM zinc-binding" evidence="7">
    <location>
        <begin position="464"/>
        <end position="524"/>
    </location>
</feature>
<dbReference type="PANTHER" id="PTHR35257">
    <property type="entry name" value="TRANSMEMBRANE PROTEIN 82"/>
    <property type="match status" value="1"/>
</dbReference>
<dbReference type="SMART" id="SM00132">
    <property type="entry name" value="LIM"/>
    <property type="match status" value="3"/>
</dbReference>
<keyword evidence="6" id="KW-0472">Membrane</keyword>
<evidence type="ECO:0000256" key="3">
    <source>
        <dbReference type="ARBA" id="ARBA00023038"/>
    </source>
</evidence>
<dbReference type="PANTHER" id="PTHR35257:SF1">
    <property type="entry name" value="TRANSMEMBRANE PROTEIN 82"/>
    <property type="match status" value="1"/>
</dbReference>
<accession>A0A9Q0XAR0</accession>
<keyword evidence="6" id="KW-1133">Transmembrane helix</keyword>
<feature type="domain" description="LIM zinc-binding" evidence="7">
    <location>
        <begin position="525"/>
        <end position="593"/>
    </location>
</feature>
<dbReference type="InterPro" id="IPR031648">
    <property type="entry name" value="TMEM82"/>
</dbReference>
<feature type="transmembrane region" description="Helical" evidence="6">
    <location>
        <begin position="283"/>
        <end position="302"/>
    </location>
</feature>
<evidence type="ECO:0000256" key="4">
    <source>
        <dbReference type="PROSITE-ProRule" id="PRU00125"/>
    </source>
</evidence>
<dbReference type="Proteomes" id="UP001142489">
    <property type="component" value="Unassembled WGS sequence"/>
</dbReference>
<dbReference type="SUPFAM" id="SSF57716">
    <property type="entry name" value="Glucocorticoid receptor-like (DNA-binding domain)"/>
    <property type="match status" value="2"/>
</dbReference>
<sequence length="599" mass="66500">MSSGRKGNREPGGPAPPPFCSHLGMDMFSLLSSWLPSCPSLAWGSNLVDSLLQGLVGACAVSVLCGLMKIYLYIQCLNDPERQKEKEAIRQQWGLLDQLHLLVLTGTFMVMGSRVAALVVLEFSLRAVSSILSLDKGGHSSQLYLLCQYSLGCGISCSLSYLQEEAAHRTWNLLLSVGLATLLTVYVWRLARHVFAMYELHCKEHYCGVCLFLLTAWHGIPRLLCNTLKVTFLVADLAAVALINRDFLTTSEAVRFWTPLTICYTLLVIYMQEEQRQNPTEQMAFQTVFVRMGGLLILLMTVGRWMDIVNILVSLVGELWCLVRAGVLLEVCRKQVTMLSDKVEKRMASSVFITLASPGRDLYAKAEAGPQKAPFLPYKNQLPKEAGTPGGPLPSLTTEGTNPGARATTSTAQEIRACPAEAMKKQYHAECFTCRTCQHALVGQHYYQKDGRPLCVACYQNTLEKCAMCQALILTQIVRAMGNSYHPECFTCAACARAIGDETFALDDSNQVYCLDDFYRKFASVCGACGKPIIPSEGMDLYKIECMGRNFHEDCYRCERCHILLSPEPTEEGCYPLGSRLLCKFCHIQQTKTPALLNP</sequence>
<dbReference type="CDD" id="cd09372">
    <property type="entry name" value="LIM2_FBLP-1"/>
    <property type="match status" value="1"/>
</dbReference>
<keyword evidence="3 4" id="KW-0440">LIM domain</keyword>
<dbReference type="FunFam" id="2.10.110.10:FF:000086">
    <property type="entry name" value="Filamin binding LIM protein 1"/>
    <property type="match status" value="1"/>
</dbReference>
<feature type="region of interest" description="Disordered" evidence="5">
    <location>
        <begin position="387"/>
        <end position="408"/>
    </location>
</feature>
<proteinExistence type="predicted"/>
<keyword evidence="6" id="KW-0812">Transmembrane</keyword>
<dbReference type="InterPro" id="IPR001781">
    <property type="entry name" value="Znf_LIM"/>
</dbReference>
<dbReference type="OrthoDB" id="9943056at2759"/>
<feature type="transmembrane region" description="Helical" evidence="6">
    <location>
        <begin position="141"/>
        <end position="161"/>
    </location>
</feature>
<dbReference type="GO" id="GO:0046872">
    <property type="term" value="F:metal ion binding"/>
    <property type="evidence" value="ECO:0007669"/>
    <property type="project" value="UniProtKB-KW"/>
</dbReference>
<keyword evidence="9" id="KW-1185">Reference proteome</keyword>
<feature type="transmembrane region" description="Helical" evidence="6">
    <location>
        <begin position="95"/>
        <end position="121"/>
    </location>
</feature>
<comment type="caution">
    <text evidence="8">The sequence shown here is derived from an EMBL/GenBank/DDBJ whole genome shotgun (WGS) entry which is preliminary data.</text>
</comment>
<keyword evidence="2 4" id="KW-0862">Zinc</keyword>
<gene>
    <name evidence="8" type="ORF">JRQ81_009788</name>
</gene>
<feature type="transmembrane region" description="Helical" evidence="6">
    <location>
        <begin position="173"/>
        <end position="191"/>
    </location>
</feature>
<evidence type="ECO:0000256" key="2">
    <source>
        <dbReference type="ARBA" id="ARBA00022833"/>
    </source>
</evidence>
<organism evidence="8 9">
    <name type="scientific">Phrynocephalus forsythii</name>
    <dbReference type="NCBI Taxonomy" id="171643"/>
    <lineage>
        <taxon>Eukaryota</taxon>
        <taxon>Metazoa</taxon>
        <taxon>Chordata</taxon>
        <taxon>Craniata</taxon>
        <taxon>Vertebrata</taxon>
        <taxon>Euteleostomi</taxon>
        <taxon>Lepidosauria</taxon>
        <taxon>Squamata</taxon>
        <taxon>Bifurcata</taxon>
        <taxon>Unidentata</taxon>
        <taxon>Episquamata</taxon>
        <taxon>Toxicofera</taxon>
        <taxon>Iguania</taxon>
        <taxon>Acrodonta</taxon>
        <taxon>Agamidae</taxon>
        <taxon>Agaminae</taxon>
        <taxon>Phrynocephalus</taxon>
    </lineage>
</organism>
<feature type="compositionally biased region" description="Polar residues" evidence="5">
    <location>
        <begin position="395"/>
        <end position="408"/>
    </location>
</feature>
<evidence type="ECO:0000313" key="9">
    <source>
        <dbReference type="Proteomes" id="UP001142489"/>
    </source>
</evidence>
<feature type="transmembrane region" description="Helical" evidence="6">
    <location>
        <begin position="254"/>
        <end position="271"/>
    </location>
</feature>
<dbReference type="Pfam" id="PF00412">
    <property type="entry name" value="LIM"/>
    <property type="match status" value="3"/>
</dbReference>
<evidence type="ECO:0000256" key="5">
    <source>
        <dbReference type="SAM" id="MobiDB-lite"/>
    </source>
</evidence>
<dbReference type="PROSITE" id="PS50023">
    <property type="entry name" value="LIM_DOMAIN_2"/>
    <property type="match status" value="2"/>
</dbReference>
<dbReference type="PROSITE" id="PS00478">
    <property type="entry name" value="LIM_DOMAIN_1"/>
    <property type="match status" value="1"/>
</dbReference>
<evidence type="ECO:0000313" key="8">
    <source>
        <dbReference type="EMBL" id="KAJ7306436.1"/>
    </source>
</evidence>
<keyword evidence="1 4" id="KW-0479">Metal-binding</keyword>
<dbReference type="Pfam" id="PF15816">
    <property type="entry name" value="TMEM82"/>
    <property type="match status" value="1"/>
</dbReference>
<dbReference type="Gene3D" id="2.10.110.10">
    <property type="entry name" value="Cysteine Rich Protein"/>
    <property type="match status" value="3"/>
</dbReference>
<evidence type="ECO:0000256" key="1">
    <source>
        <dbReference type="ARBA" id="ARBA00022723"/>
    </source>
</evidence>
<name>A0A9Q0XAR0_9SAUR</name>
<evidence type="ECO:0000256" key="6">
    <source>
        <dbReference type="SAM" id="Phobius"/>
    </source>
</evidence>
<evidence type="ECO:0000259" key="7">
    <source>
        <dbReference type="PROSITE" id="PS50023"/>
    </source>
</evidence>